<dbReference type="Pfam" id="PF00005">
    <property type="entry name" value="ABC_tran"/>
    <property type="match status" value="1"/>
</dbReference>
<feature type="domain" description="ABC transporter" evidence="3">
    <location>
        <begin position="19"/>
        <end position="259"/>
    </location>
</feature>
<keyword evidence="1" id="KW-0547">Nucleotide-binding</keyword>
<evidence type="ECO:0000256" key="1">
    <source>
        <dbReference type="ARBA" id="ARBA00022741"/>
    </source>
</evidence>
<protein>
    <submittedName>
        <fullName evidence="4">ATP-binding cassette domain-containing protein</fullName>
    </submittedName>
</protein>
<proteinExistence type="predicted"/>
<dbReference type="InterPro" id="IPR027417">
    <property type="entry name" value="P-loop_NTPase"/>
</dbReference>
<dbReference type="Proteomes" id="UP001528040">
    <property type="component" value="Unassembled WGS sequence"/>
</dbReference>
<keyword evidence="5" id="KW-1185">Reference proteome</keyword>
<dbReference type="InterPro" id="IPR050107">
    <property type="entry name" value="ABC_carbohydrate_import_ATPase"/>
</dbReference>
<dbReference type="PROSITE" id="PS50893">
    <property type="entry name" value="ABC_TRANSPORTER_2"/>
    <property type="match status" value="1"/>
</dbReference>
<dbReference type="SUPFAM" id="SSF52540">
    <property type="entry name" value="P-loop containing nucleoside triphosphate hydrolases"/>
    <property type="match status" value="1"/>
</dbReference>
<dbReference type="PANTHER" id="PTHR43790">
    <property type="entry name" value="CARBOHYDRATE TRANSPORT ATP-BINDING PROTEIN MG119-RELATED"/>
    <property type="match status" value="1"/>
</dbReference>
<dbReference type="Gene3D" id="3.40.50.300">
    <property type="entry name" value="P-loop containing nucleotide triphosphate hydrolases"/>
    <property type="match status" value="1"/>
</dbReference>
<accession>A0ABT4W281</accession>
<organism evidence="4 5">
    <name type="scientific">Aliiroseovarius salicola</name>
    <dbReference type="NCBI Taxonomy" id="3009082"/>
    <lineage>
        <taxon>Bacteria</taxon>
        <taxon>Pseudomonadati</taxon>
        <taxon>Pseudomonadota</taxon>
        <taxon>Alphaproteobacteria</taxon>
        <taxon>Rhodobacterales</taxon>
        <taxon>Paracoccaceae</taxon>
        <taxon>Aliiroseovarius</taxon>
    </lineage>
</organism>
<evidence type="ECO:0000259" key="3">
    <source>
        <dbReference type="PROSITE" id="PS50893"/>
    </source>
</evidence>
<dbReference type="EMBL" id="JAQIIO010000005">
    <property type="protein sequence ID" value="MDA5094620.1"/>
    <property type="molecule type" value="Genomic_DNA"/>
</dbReference>
<evidence type="ECO:0000313" key="5">
    <source>
        <dbReference type="Proteomes" id="UP001528040"/>
    </source>
</evidence>
<dbReference type="InterPro" id="IPR003593">
    <property type="entry name" value="AAA+_ATPase"/>
</dbReference>
<dbReference type="RefSeq" id="WP_271054327.1">
    <property type="nucleotide sequence ID" value="NZ_JAQIIO010000005.1"/>
</dbReference>
<dbReference type="CDD" id="cd03216">
    <property type="entry name" value="ABC_Carb_Monos_I"/>
    <property type="match status" value="1"/>
</dbReference>
<sequence length="272" mass="29325">MTEDSKFHHGDPVANKPIIEMKNIEKHFGSVIALAGVSVDVYPGECHCLLGDNGAGKSTFIKTMSGVHKPTAGEIYFEGQPMSFEDPRDAISAGIATVHQHLAMIPLMSVSRNFFMGNEPVKKFAGISFFDHDHANQVTMEEMRKMGINLRGPDQAVGTLSGGERQTVAIARAVHFGAKVLILDEPTSALGVRQTANVLATIDKVRKQGIGVVFITHNVRHAMAVGDRFTVLNRGKTLGTAKRGEIEHEELQDLMAGGQELVQLEGSLGGTV</sequence>
<dbReference type="PANTHER" id="PTHR43790:SF8">
    <property type="entry name" value="SUGAR ABC TRANSPORTER ATP-BINDING PROTEIN"/>
    <property type="match status" value="1"/>
</dbReference>
<comment type="caution">
    <text evidence="4">The sequence shown here is derived from an EMBL/GenBank/DDBJ whole genome shotgun (WGS) entry which is preliminary data.</text>
</comment>
<evidence type="ECO:0000256" key="2">
    <source>
        <dbReference type="ARBA" id="ARBA00022840"/>
    </source>
</evidence>
<evidence type="ECO:0000313" key="4">
    <source>
        <dbReference type="EMBL" id="MDA5094620.1"/>
    </source>
</evidence>
<name>A0ABT4W281_9RHOB</name>
<dbReference type="SMART" id="SM00382">
    <property type="entry name" value="AAA"/>
    <property type="match status" value="1"/>
</dbReference>
<dbReference type="InterPro" id="IPR003439">
    <property type="entry name" value="ABC_transporter-like_ATP-bd"/>
</dbReference>
<reference evidence="4 5" key="1">
    <citation type="submission" date="2023-01" db="EMBL/GenBank/DDBJ databases">
        <authorList>
            <person name="Yoon J.-W."/>
        </authorList>
    </citation>
    <scope>NUCLEOTIDE SEQUENCE [LARGE SCALE GENOMIC DNA]</scope>
    <source>
        <strain evidence="4 5">KMU-50</strain>
    </source>
</reference>
<dbReference type="GO" id="GO:0005524">
    <property type="term" value="F:ATP binding"/>
    <property type="evidence" value="ECO:0007669"/>
    <property type="project" value="UniProtKB-KW"/>
</dbReference>
<keyword evidence="2 4" id="KW-0067">ATP-binding</keyword>
<gene>
    <name evidence="4" type="ORF">O2N63_11045</name>
</gene>